<dbReference type="Proteomes" id="UP000274822">
    <property type="component" value="Unassembled WGS sequence"/>
</dbReference>
<evidence type="ECO:0000256" key="1">
    <source>
        <dbReference type="RuleBase" id="RU364149"/>
    </source>
</evidence>
<dbReference type="GO" id="GO:0016592">
    <property type="term" value="C:mediator complex"/>
    <property type="evidence" value="ECO:0007669"/>
    <property type="project" value="InterPro"/>
</dbReference>
<feature type="transmembrane region" description="Helical" evidence="3">
    <location>
        <begin position="1447"/>
        <end position="1468"/>
    </location>
</feature>
<comment type="caution">
    <text evidence="5">The sequence shown here is derived from an EMBL/GenBank/DDBJ whole genome shotgun (WGS) entry which is preliminary data.</text>
</comment>
<name>A0A433QWR8_9FUNG</name>
<reference evidence="5 6" key="1">
    <citation type="journal article" date="2018" name="New Phytol.">
        <title>Phylogenomics of Endogonaceae and evolution of mycorrhizas within Mucoromycota.</title>
        <authorList>
            <person name="Chang Y."/>
            <person name="Desiro A."/>
            <person name="Na H."/>
            <person name="Sandor L."/>
            <person name="Lipzen A."/>
            <person name="Clum A."/>
            <person name="Barry K."/>
            <person name="Grigoriev I.V."/>
            <person name="Martin F.M."/>
            <person name="Stajich J.E."/>
            <person name="Smith M.E."/>
            <person name="Bonito G."/>
            <person name="Spatafora J.W."/>
        </authorList>
    </citation>
    <scope>NUCLEOTIDE SEQUENCE [LARGE SCALE GENOMIC DNA]</scope>
    <source>
        <strain evidence="5 6">AD002</strain>
    </source>
</reference>
<accession>A0A433QWR8</accession>
<dbReference type="Pfam" id="PF04113">
    <property type="entry name" value="Gpi16"/>
    <property type="match status" value="2"/>
</dbReference>
<evidence type="ECO:0000313" key="6">
    <source>
        <dbReference type="Proteomes" id="UP000274822"/>
    </source>
</evidence>
<organism evidence="5 6">
    <name type="scientific">Jimgerdemannia flammicorona</name>
    <dbReference type="NCBI Taxonomy" id="994334"/>
    <lineage>
        <taxon>Eukaryota</taxon>
        <taxon>Fungi</taxon>
        <taxon>Fungi incertae sedis</taxon>
        <taxon>Mucoromycota</taxon>
        <taxon>Mucoromycotina</taxon>
        <taxon>Endogonomycetes</taxon>
        <taxon>Endogonales</taxon>
        <taxon>Endogonaceae</taxon>
        <taxon>Jimgerdemannia</taxon>
    </lineage>
</organism>
<dbReference type="PANTHER" id="PTHR12959">
    <property type="entry name" value="GPI TRANSAMIDASE COMPONENT PIG-T-RELATED"/>
    <property type="match status" value="1"/>
</dbReference>
<feature type="domain" description="Mediator complex subunit Med16 N-terminal" evidence="4">
    <location>
        <begin position="216"/>
        <end position="506"/>
    </location>
</feature>
<evidence type="ECO:0000256" key="3">
    <source>
        <dbReference type="SAM" id="Phobius"/>
    </source>
</evidence>
<dbReference type="GO" id="GO:0016255">
    <property type="term" value="P:attachment of GPI anchor to protein"/>
    <property type="evidence" value="ECO:0007669"/>
    <property type="project" value="InterPro"/>
</dbReference>
<sequence length="1508" mass="168772">MILLIIDSVLGICVRGTKTTAQATTCRSVILMTLLMAKRRRDDHAPYNPNPLAVIHSNLRFRAANTYVSLFLTLPSWTLPLPHSPLSFRSCLAWSSNNVLAYVPPKPTTSVRLHQLSDGKRPKIAETAEHLQNDQSNLKQPFVLATAADPSIDQPLRYVTMITQAQQCHKHHTITHLSWNQRGTCLASVDETGKIALWEMKQAVDDWACVKELDMEQPVVAFLWLNTHRRYIASTQMNPDGLPTPSYTFEKYKGPRNPHGHLAFVAVTANGEIAVRYQHEGNIFSEMSTRLQRPPNVQADRCRISHASLVLNDDGHIYLATHWASSTPKLVCMYEIPIKFTSITPQGVIQCRPITRLRLCLPLPNKSLSLVSHASVLHLKLLAHAAKPRLVIVVAEEQDVPHTEQAYVDANSDGYTSALAIWELAETSSQLRNDFSDPDPMQNDTFSTQPKPTMKFVTGHLIPDRLVTALSTTGGGRELVLGFSNGTVNLEYRDSLRHGVSKTQSAHDWTTVVENDCIGYEFWRPVRRDDNITDYGCVVDIAVSPNEASLTYVSSSGDVMGVDITDYEAKPEQDLPDTVLSLPVTSLADNLSQMIVLSLLNNVDYADLITVVKKLSSSLKRPDLAESILEQVIDEYDHIRNPDIGGTDHRTPQFPTLSDISQTYGLMLSMLRYKVQRKSMFGISFLSRYLSNNNASPVAGSKSASVPMIDTIPTAAALIIHNATRECLRRCLILVQQLELSLKVDSAPTTNNLESLKGHIENLLAGLPIPLEMMLTFLKDRVCANFVDFELLQLDPSIPSDSVDAPSNWSERLLTRGLIPRHLESQLRKVLAKHRSIFESAQLCLSSKGEGPGDTSDVVRKCSNSSIVGSSGTDDPTAKTAWYASFDRTCVCGGFWRKLAVLHLDTIVACTVATLAVAKESFDEELVLKSLADGKLFTHFQFTTRLDYEPSGDALFSHYGLFPKAIGQIIQRYGARELHLTFTQGRWNYEDWGYPIAQSAGTGVELWAWMYRTESIEPNWKALTNALSGLFCASLNFIDETITSRPRMSFRPEGFYNEQADPMHERQDDPSDDSELRYGSLPHESVCTENLTPWIKLLPCKAKAGVSTLLNAHKLYDTNFHSMAIHVRPVCKVSDHFPHSGIATSYLFGFTWSPKTIDCCVVPPFICDHFQDVDCNQKQLELVQTVTSVFDPVRVTARRGKHSTYYFLLWSFQSLFDRKIERSCAVASLSRVLVLLPTITEDNAWQIFPSADDSMMYKVGEETRQVAVYDLAKGYGQERGGLTVNIVNQNPNETVPVIYFDSIPWYLKLYLHTLKVSVTWGQDVRQDDLIKQTYYQPAVDRSRPSVLEMWLTLPPNSVTTVSIEFDKVFLKYTEHRPDANRGFDVGSAVLTTWIPNDSADLIIPGNQEYAFAYLDSNSSLFGSLQPIRVYTETLLVSLPTPDFSMPYNVITLTCTVIVLFFGSIFNLLTRSFVIMEDEEDGKEKAKSKEENAMGDGVGDTKVREEQGP</sequence>
<comment type="subunit">
    <text evidence="1">Component of the Mediator complex.</text>
</comment>
<comment type="similarity">
    <text evidence="1">Belongs to the Mediator complex subunit 16 family.</text>
</comment>
<keyword evidence="1" id="KW-0804">Transcription</keyword>
<evidence type="ECO:0000259" key="4">
    <source>
        <dbReference type="Pfam" id="PF11635"/>
    </source>
</evidence>
<feature type="compositionally biased region" description="Basic and acidic residues" evidence="2">
    <location>
        <begin position="1498"/>
        <end position="1508"/>
    </location>
</feature>
<dbReference type="EMBL" id="RBNJ01000632">
    <property type="protein sequence ID" value="RUS34261.1"/>
    <property type="molecule type" value="Genomic_DNA"/>
</dbReference>
<dbReference type="InterPro" id="IPR007245">
    <property type="entry name" value="PIG-T"/>
</dbReference>
<dbReference type="SUPFAM" id="SSF50978">
    <property type="entry name" value="WD40 repeat-like"/>
    <property type="match status" value="1"/>
</dbReference>
<evidence type="ECO:0000256" key="2">
    <source>
        <dbReference type="SAM" id="MobiDB-lite"/>
    </source>
</evidence>
<keyword evidence="1" id="KW-0805">Transcription regulation</keyword>
<evidence type="ECO:0000313" key="5">
    <source>
        <dbReference type="EMBL" id="RUS34261.1"/>
    </source>
</evidence>
<keyword evidence="3" id="KW-1133">Transmembrane helix</keyword>
<dbReference type="Gene3D" id="2.130.10.10">
    <property type="entry name" value="YVTN repeat-like/Quinoprotein amine dehydrogenase"/>
    <property type="match status" value="1"/>
</dbReference>
<comment type="subcellular location">
    <subcellularLocation>
        <location evidence="1">Nucleus</location>
    </subcellularLocation>
</comment>
<dbReference type="InterPro" id="IPR021665">
    <property type="entry name" value="Mediator_Med16_N"/>
</dbReference>
<dbReference type="Pfam" id="PF11635">
    <property type="entry name" value="Med16_N"/>
    <property type="match status" value="1"/>
</dbReference>
<proteinExistence type="inferred from homology"/>
<dbReference type="InterPro" id="IPR015943">
    <property type="entry name" value="WD40/YVTN_repeat-like_dom_sf"/>
</dbReference>
<dbReference type="PANTHER" id="PTHR12959:SF11">
    <property type="entry name" value="GPI TRANSAMIDASE COMPONENT PIG-T"/>
    <property type="match status" value="1"/>
</dbReference>
<dbReference type="GO" id="GO:0042765">
    <property type="term" value="C:GPI-anchor transamidase complex"/>
    <property type="evidence" value="ECO:0007669"/>
    <property type="project" value="InterPro"/>
</dbReference>
<keyword evidence="3" id="KW-0812">Transmembrane</keyword>
<keyword evidence="1" id="KW-0539">Nucleus</keyword>
<feature type="compositionally biased region" description="Basic and acidic residues" evidence="2">
    <location>
        <begin position="1481"/>
        <end position="1491"/>
    </location>
</feature>
<protein>
    <recommendedName>
        <fullName evidence="1">Mediator of RNA polymerase II transcription subunit 16</fullName>
    </recommendedName>
    <alternativeName>
        <fullName evidence="1">Mediator complex subunit 16</fullName>
    </alternativeName>
</protein>
<keyword evidence="3" id="KW-0472">Membrane</keyword>
<keyword evidence="1" id="KW-0010">Activator</keyword>
<comment type="function">
    <text evidence="1">Component of the Mediator complex, a coactivator involved in the regulated transcription of nearly all RNA polymerase II-dependent genes. Mediator functions as a bridge to convey information from gene-specific regulatory proteins to the basal RNA polymerase II transcription machinery. Mediator is recruited to promoters by direct interactions with regulatory proteins and serves as a scaffold for the assembly of a functional preinitiation complex with RNA polymerase II and the general transcription factors.</text>
</comment>
<keyword evidence="6" id="KW-1185">Reference proteome</keyword>
<dbReference type="InterPro" id="IPR036322">
    <property type="entry name" value="WD40_repeat_dom_sf"/>
</dbReference>
<gene>
    <name evidence="1" type="primary">MED16</name>
    <name evidence="5" type="ORF">BC938DRAFT_481607</name>
</gene>
<feature type="region of interest" description="Disordered" evidence="2">
    <location>
        <begin position="1479"/>
        <end position="1508"/>
    </location>
</feature>